<dbReference type="Pfam" id="PF13358">
    <property type="entry name" value="DDE_3"/>
    <property type="match status" value="1"/>
</dbReference>
<sequence>MELEANQAQHEGIYVDEAGFNLAKTRWRRRNVIGKRTTVDVPGQRGANITMCAAISNAGLVLQKCQIGPYNTERLLLFLDDLHQQLVPEAERDQVGGNMRTFVIAWDNVAFHQSHASPSQNAFPFSLPLLAFPQPHRGIVFCLEVESVRSSAT</sequence>
<dbReference type="Gene3D" id="3.30.420.10">
    <property type="entry name" value="Ribonuclease H-like superfamily/Ribonuclease H"/>
    <property type="match status" value="1"/>
</dbReference>
<comment type="caution">
    <text evidence="2">The sequence shown here is derived from an EMBL/GenBank/DDBJ whole genome shotgun (WGS) entry which is preliminary data.</text>
</comment>
<reference evidence="2" key="1">
    <citation type="journal article" date="2023" name="Science">
        <title>Genome structures resolve the early diversification of teleost fishes.</title>
        <authorList>
            <person name="Parey E."/>
            <person name="Louis A."/>
            <person name="Montfort J."/>
            <person name="Bouchez O."/>
            <person name="Roques C."/>
            <person name="Iampietro C."/>
            <person name="Lluch J."/>
            <person name="Castinel A."/>
            <person name="Donnadieu C."/>
            <person name="Desvignes T."/>
            <person name="Floi Bucao C."/>
            <person name="Jouanno E."/>
            <person name="Wen M."/>
            <person name="Mejri S."/>
            <person name="Dirks R."/>
            <person name="Jansen H."/>
            <person name="Henkel C."/>
            <person name="Chen W.J."/>
            <person name="Zahm M."/>
            <person name="Cabau C."/>
            <person name="Klopp C."/>
            <person name="Thompson A.W."/>
            <person name="Robinson-Rechavi M."/>
            <person name="Braasch I."/>
            <person name="Lecointre G."/>
            <person name="Bobe J."/>
            <person name="Postlethwait J.H."/>
            <person name="Berthelot C."/>
            <person name="Roest Crollius H."/>
            <person name="Guiguen Y."/>
        </authorList>
    </citation>
    <scope>NUCLEOTIDE SEQUENCE</scope>
    <source>
        <strain evidence="2">WJC10195</strain>
    </source>
</reference>
<evidence type="ECO:0000259" key="1">
    <source>
        <dbReference type="Pfam" id="PF13358"/>
    </source>
</evidence>
<dbReference type="EMBL" id="JAINUF010000008">
    <property type="protein sequence ID" value="KAJ8352653.1"/>
    <property type="molecule type" value="Genomic_DNA"/>
</dbReference>
<dbReference type="Proteomes" id="UP001152622">
    <property type="component" value="Chromosome 8"/>
</dbReference>
<protein>
    <recommendedName>
        <fullName evidence="1">Tc1-like transposase DDE domain-containing protein</fullName>
    </recommendedName>
</protein>
<dbReference type="GO" id="GO:0003676">
    <property type="term" value="F:nucleic acid binding"/>
    <property type="evidence" value="ECO:0007669"/>
    <property type="project" value="InterPro"/>
</dbReference>
<organism evidence="2 3">
    <name type="scientific">Synaphobranchus kaupii</name>
    <name type="common">Kaup's arrowtooth eel</name>
    <dbReference type="NCBI Taxonomy" id="118154"/>
    <lineage>
        <taxon>Eukaryota</taxon>
        <taxon>Metazoa</taxon>
        <taxon>Chordata</taxon>
        <taxon>Craniata</taxon>
        <taxon>Vertebrata</taxon>
        <taxon>Euteleostomi</taxon>
        <taxon>Actinopterygii</taxon>
        <taxon>Neopterygii</taxon>
        <taxon>Teleostei</taxon>
        <taxon>Anguilliformes</taxon>
        <taxon>Synaphobranchidae</taxon>
        <taxon>Synaphobranchus</taxon>
    </lineage>
</organism>
<dbReference type="InterPro" id="IPR038717">
    <property type="entry name" value="Tc1-like_DDE_dom"/>
</dbReference>
<dbReference type="OrthoDB" id="8939043at2759"/>
<proteinExistence type="predicted"/>
<dbReference type="InterPro" id="IPR036397">
    <property type="entry name" value="RNaseH_sf"/>
</dbReference>
<evidence type="ECO:0000313" key="3">
    <source>
        <dbReference type="Proteomes" id="UP001152622"/>
    </source>
</evidence>
<gene>
    <name evidence="2" type="ORF">SKAU_G00241290</name>
</gene>
<feature type="domain" description="Tc1-like transposase DDE" evidence="1">
    <location>
        <begin position="13"/>
        <end position="116"/>
    </location>
</feature>
<dbReference type="AlphaFoldDB" id="A0A9Q1F7R0"/>
<evidence type="ECO:0000313" key="2">
    <source>
        <dbReference type="EMBL" id="KAJ8352653.1"/>
    </source>
</evidence>
<accession>A0A9Q1F7R0</accession>
<keyword evidence="3" id="KW-1185">Reference proteome</keyword>
<name>A0A9Q1F7R0_SYNKA</name>